<name>A0A136Q6Q5_9FIRM</name>
<keyword evidence="1" id="KW-0472">Membrane</keyword>
<dbReference type="EMBL" id="LSZW01000047">
    <property type="protein sequence ID" value="KXK66322.1"/>
    <property type="molecule type" value="Genomic_DNA"/>
</dbReference>
<feature type="transmembrane region" description="Helical" evidence="1">
    <location>
        <begin position="12"/>
        <end position="30"/>
    </location>
</feature>
<proteinExistence type="predicted"/>
<evidence type="ECO:0000313" key="3">
    <source>
        <dbReference type="Proteomes" id="UP000070366"/>
    </source>
</evidence>
<comment type="caution">
    <text evidence="2">The sequence shown here is derived from an EMBL/GenBank/DDBJ whole genome shotgun (WGS) entry which is preliminary data.</text>
</comment>
<protein>
    <submittedName>
        <fullName evidence="2">Uncharacterized protein</fullName>
    </submittedName>
</protein>
<dbReference type="Proteomes" id="UP000070366">
    <property type="component" value="Unassembled WGS sequence"/>
</dbReference>
<gene>
    <name evidence="2" type="ORF">HMPREF3293_01059</name>
</gene>
<dbReference type="STRING" id="626937.HMPREF3293_01059"/>
<keyword evidence="1" id="KW-0812">Transmembrane</keyword>
<sequence>MRRSRFLSEYILLFYPKIVALATIMCYSILGCRRNYFYGLG</sequence>
<evidence type="ECO:0000256" key="1">
    <source>
        <dbReference type="SAM" id="Phobius"/>
    </source>
</evidence>
<keyword evidence="1" id="KW-1133">Transmembrane helix</keyword>
<keyword evidence="3" id="KW-1185">Reference proteome</keyword>
<reference evidence="2 3" key="1">
    <citation type="submission" date="2016-02" db="EMBL/GenBank/DDBJ databases">
        <authorList>
            <person name="Wen L."/>
            <person name="He K."/>
            <person name="Yang H."/>
        </authorList>
    </citation>
    <scope>NUCLEOTIDE SEQUENCE [LARGE SCALE GENOMIC DNA]</scope>
    <source>
        <strain evidence="2 3">DSM 22607</strain>
    </source>
</reference>
<organism evidence="2 3">
    <name type="scientific">Christensenella minuta</name>
    <dbReference type="NCBI Taxonomy" id="626937"/>
    <lineage>
        <taxon>Bacteria</taxon>
        <taxon>Bacillati</taxon>
        <taxon>Bacillota</taxon>
        <taxon>Clostridia</taxon>
        <taxon>Christensenellales</taxon>
        <taxon>Christensenellaceae</taxon>
        <taxon>Christensenella</taxon>
    </lineage>
</organism>
<dbReference type="PROSITE" id="PS51257">
    <property type="entry name" value="PROKAR_LIPOPROTEIN"/>
    <property type="match status" value="1"/>
</dbReference>
<evidence type="ECO:0000313" key="2">
    <source>
        <dbReference type="EMBL" id="KXK66322.1"/>
    </source>
</evidence>
<accession>A0A136Q6Q5</accession>
<dbReference type="AlphaFoldDB" id="A0A136Q6Q5"/>